<reference evidence="9" key="1">
    <citation type="submission" date="2022-10" db="EMBL/GenBank/DDBJ databases">
        <title>Characterization and whole genome sequencing of a new Roseateles species, isolated from fresh water.</title>
        <authorList>
            <person name="Guliayeva D.Y."/>
            <person name="Akhremchuk A.E."/>
            <person name="Sikolenko M.A."/>
            <person name="Valentovich L.N."/>
            <person name="Sidarenka A.V."/>
        </authorList>
    </citation>
    <scope>NUCLEOTIDE SEQUENCE</scope>
    <source>
        <strain evidence="9">BIM B-1768</strain>
    </source>
</reference>
<evidence type="ECO:0000256" key="4">
    <source>
        <dbReference type="ARBA" id="ARBA00022989"/>
    </source>
</evidence>
<dbReference type="PANTHER" id="PTHR32309:SF13">
    <property type="entry name" value="FERRIC ENTEROBACTIN TRANSPORT PROTEIN FEPE"/>
    <property type="match status" value="1"/>
</dbReference>
<dbReference type="Gene3D" id="3.30.1890.10">
    <property type="entry name" value="FepE-like"/>
    <property type="match status" value="1"/>
</dbReference>
<evidence type="ECO:0000259" key="8">
    <source>
        <dbReference type="Pfam" id="PF02706"/>
    </source>
</evidence>
<evidence type="ECO:0000256" key="2">
    <source>
        <dbReference type="ARBA" id="ARBA00022475"/>
    </source>
</evidence>
<protein>
    <submittedName>
        <fullName evidence="9">Wzz/FepE/Etk N-terminal domain-containing protein</fullName>
    </submittedName>
</protein>
<name>A0ABY6AWR3_9BURK</name>
<dbReference type="EMBL" id="CP104562">
    <property type="protein sequence ID" value="UXH77621.1"/>
    <property type="molecule type" value="Genomic_DNA"/>
</dbReference>
<dbReference type="InterPro" id="IPR003856">
    <property type="entry name" value="LPS_length_determ_N"/>
</dbReference>
<keyword evidence="5 7" id="KW-0472">Membrane</keyword>
<keyword evidence="6" id="KW-0175">Coiled coil</keyword>
<evidence type="ECO:0000313" key="9">
    <source>
        <dbReference type="EMBL" id="UXH77621.1"/>
    </source>
</evidence>
<gene>
    <name evidence="9" type="ORF">N4261_21960</name>
</gene>
<dbReference type="Pfam" id="PF02706">
    <property type="entry name" value="Wzz"/>
    <property type="match status" value="1"/>
</dbReference>
<organism evidence="9 10">
    <name type="scientific">Roseateles amylovorans</name>
    <dbReference type="NCBI Taxonomy" id="2978473"/>
    <lineage>
        <taxon>Bacteria</taxon>
        <taxon>Pseudomonadati</taxon>
        <taxon>Pseudomonadota</taxon>
        <taxon>Betaproteobacteria</taxon>
        <taxon>Burkholderiales</taxon>
        <taxon>Sphaerotilaceae</taxon>
        <taxon>Roseateles</taxon>
    </lineage>
</organism>
<evidence type="ECO:0000256" key="1">
    <source>
        <dbReference type="ARBA" id="ARBA00004651"/>
    </source>
</evidence>
<keyword evidence="2" id="KW-1003">Cell membrane</keyword>
<dbReference type="Proteomes" id="UP001064933">
    <property type="component" value="Chromosome"/>
</dbReference>
<dbReference type="PANTHER" id="PTHR32309">
    <property type="entry name" value="TYROSINE-PROTEIN KINASE"/>
    <property type="match status" value="1"/>
</dbReference>
<evidence type="ECO:0000313" key="10">
    <source>
        <dbReference type="Proteomes" id="UP001064933"/>
    </source>
</evidence>
<feature type="transmembrane region" description="Helical" evidence="7">
    <location>
        <begin position="36"/>
        <end position="55"/>
    </location>
</feature>
<proteinExistence type="predicted"/>
<feature type="transmembrane region" description="Helical" evidence="7">
    <location>
        <begin position="343"/>
        <end position="363"/>
    </location>
</feature>
<feature type="domain" description="Polysaccharide chain length determinant N-terminal" evidence="8">
    <location>
        <begin position="19"/>
        <end position="117"/>
    </location>
</feature>
<evidence type="ECO:0000256" key="3">
    <source>
        <dbReference type="ARBA" id="ARBA00022692"/>
    </source>
</evidence>
<keyword evidence="3 7" id="KW-0812">Transmembrane</keyword>
<accession>A0ABY6AWR3</accession>
<evidence type="ECO:0000256" key="6">
    <source>
        <dbReference type="SAM" id="Coils"/>
    </source>
</evidence>
<sequence length="373" mass="40862">MTQTTFQGATSDAAAPAAEINLIDLSRELARHWRRLVLLPIVVGALALGATYLMAPQFTARTSLLPPQGGSSGALSAALNSSLGSLAGLAGAGGAKGSGDMYVSLLQSQTVADKLLDRFKLQELYKTNFRFESRDMLKSKSRISFNKKDGLIVIEVDDANPQRAAEIANQYVDELRTMTASMSLTEAQRKRAFFEKQLERTKLRLTEAQSALQAAGFSQGALRAEPKAAAEEYARTKAELTSTEVRLNSMRSVLADRSPELAPLIAAANALRAQLRSLEQKTDVAQGPDYVSKYREFKYQEALFEQIGRQFEAARLEESLEDNSIQVVDKASVPEWKSKPKRASIAMAVALIAFILLAIHVAGRHMWRSTPLR</sequence>
<dbReference type="RefSeq" id="WP_261757372.1">
    <property type="nucleotide sequence ID" value="NZ_CP104562.2"/>
</dbReference>
<comment type="subcellular location">
    <subcellularLocation>
        <location evidence="1">Cell membrane</location>
        <topology evidence="1">Multi-pass membrane protein</topology>
    </subcellularLocation>
</comment>
<keyword evidence="4 7" id="KW-1133">Transmembrane helix</keyword>
<evidence type="ECO:0000256" key="7">
    <source>
        <dbReference type="SAM" id="Phobius"/>
    </source>
</evidence>
<dbReference type="InterPro" id="IPR050445">
    <property type="entry name" value="Bact_polysacc_biosynth/exp"/>
</dbReference>
<keyword evidence="10" id="KW-1185">Reference proteome</keyword>
<feature type="coiled-coil region" evidence="6">
    <location>
        <begin position="184"/>
        <end position="211"/>
    </location>
</feature>
<evidence type="ECO:0000256" key="5">
    <source>
        <dbReference type="ARBA" id="ARBA00023136"/>
    </source>
</evidence>